<dbReference type="EMBL" id="CZPT02001745">
    <property type="protein sequence ID" value="SCU71858.1"/>
    <property type="molecule type" value="Genomic_DNA"/>
</dbReference>
<dbReference type="RefSeq" id="XP_067082445.1">
    <property type="nucleotide sequence ID" value="XM_067226344.1"/>
</dbReference>
<accession>A0A1G4IHE3</accession>
<dbReference type="Proteomes" id="UP000195570">
    <property type="component" value="Unassembled WGS sequence"/>
</dbReference>
<reference evidence="1" key="1">
    <citation type="submission" date="2016-09" db="EMBL/GenBank/DDBJ databases">
        <authorList>
            <person name="Hebert L."/>
            <person name="Moumen B."/>
        </authorList>
    </citation>
    <scope>NUCLEOTIDE SEQUENCE [LARGE SCALE GENOMIC DNA]</scope>
    <source>
        <strain evidence="1">OVI</strain>
    </source>
</reference>
<keyword evidence="2" id="KW-1185">Reference proteome</keyword>
<dbReference type="VEuPathDB" id="TriTrypDB:TEOVI_000344000"/>
<organism evidence="1 2">
    <name type="scientific">Trypanosoma equiperdum</name>
    <dbReference type="NCBI Taxonomy" id="5694"/>
    <lineage>
        <taxon>Eukaryota</taxon>
        <taxon>Discoba</taxon>
        <taxon>Euglenozoa</taxon>
        <taxon>Kinetoplastea</taxon>
        <taxon>Metakinetoplastina</taxon>
        <taxon>Trypanosomatida</taxon>
        <taxon>Trypanosomatidae</taxon>
        <taxon>Trypanosoma</taxon>
    </lineage>
</organism>
<proteinExistence type="predicted"/>
<dbReference type="GO" id="GO:1990904">
    <property type="term" value="C:ribonucleoprotein complex"/>
    <property type="evidence" value="ECO:0007669"/>
    <property type="project" value="UniProtKB-KW"/>
</dbReference>
<name>A0A1G4IHE3_TRYEQ</name>
<protein>
    <submittedName>
        <fullName evidence="1">Ribonucleoprotein p18, mitochondrial, putative</fullName>
    </submittedName>
</protein>
<evidence type="ECO:0000313" key="1">
    <source>
        <dbReference type="EMBL" id="SCU71858.1"/>
    </source>
</evidence>
<dbReference type="AlphaFoldDB" id="A0A1G4IHE3"/>
<sequence>MMRRVYAPVFCSVAAARFAATSAAKKYDLFGYEVDTNTAPWIEKIKKCKYYDEAGEVLVNMNVSNCPPDIATYNATLQCIYQSPSKQSTPVDNESKFCAMMDLLEEMQHRNRLKPNEESWTWVMKECVKSGQFRLGYCIQQVMETECKGCPADLVKANEANAQKAKTEGKEHPGHLSQQAGLFDVKVE</sequence>
<dbReference type="InterPro" id="IPR011990">
    <property type="entry name" value="TPR-like_helical_dom_sf"/>
</dbReference>
<gene>
    <name evidence="1" type="ORF">TEOVI_000344000</name>
</gene>
<dbReference type="Gene3D" id="1.25.40.10">
    <property type="entry name" value="Tetratricopeptide repeat domain"/>
    <property type="match status" value="1"/>
</dbReference>
<evidence type="ECO:0000313" key="2">
    <source>
        <dbReference type="Proteomes" id="UP000195570"/>
    </source>
</evidence>
<dbReference type="GeneID" id="92377380"/>
<dbReference type="SMR" id="A0A1G4IHE3"/>
<keyword evidence="1" id="KW-0687">Ribonucleoprotein</keyword>
<comment type="caution">
    <text evidence="1">The sequence shown here is derived from an EMBL/GenBank/DDBJ whole genome shotgun (WGS) entry which is preliminary data.</text>
</comment>